<evidence type="ECO:0000256" key="1">
    <source>
        <dbReference type="SAM" id="MobiDB-lite"/>
    </source>
</evidence>
<proteinExistence type="predicted"/>
<keyword evidence="2" id="KW-1133">Transmembrane helix</keyword>
<evidence type="ECO:0000259" key="3">
    <source>
        <dbReference type="PROSITE" id="PS51831"/>
    </source>
</evidence>
<feature type="transmembrane region" description="Helical" evidence="2">
    <location>
        <begin position="35"/>
        <end position="53"/>
    </location>
</feature>
<dbReference type="CDD" id="cd00077">
    <property type="entry name" value="HDc"/>
    <property type="match status" value="1"/>
</dbReference>
<organism evidence="5 6">
    <name type="scientific">Actinacidiphila polyblastidii</name>
    <dbReference type="NCBI Taxonomy" id="3110430"/>
    <lineage>
        <taxon>Bacteria</taxon>
        <taxon>Bacillati</taxon>
        <taxon>Actinomycetota</taxon>
        <taxon>Actinomycetes</taxon>
        <taxon>Kitasatosporales</taxon>
        <taxon>Streptomycetaceae</taxon>
        <taxon>Actinacidiphila</taxon>
    </lineage>
</organism>
<evidence type="ECO:0000313" key="6">
    <source>
        <dbReference type="Proteomes" id="UP001344658"/>
    </source>
</evidence>
<dbReference type="Gene3D" id="1.10.3210.10">
    <property type="entry name" value="Hypothetical protein af1432"/>
    <property type="match status" value="1"/>
</dbReference>
<dbReference type="InterPro" id="IPR037522">
    <property type="entry name" value="HD_GYP_dom"/>
</dbReference>
<dbReference type="PANTHER" id="PTHR45228:SF4">
    <property type="entry name" value="LIPOPROTEIN"/>
    <property type="match status" value="1"/>
</dbReference>
<protein>
    <submittedName>
        <fullName evidence="5">HD-GYP domain-containing protein</fullName>
        <ecNumber evidence="5">3.1.4.-</ecNumber>
    </submittedName>
</protein>
<reference evidence="5 6" key="1">
    <citation type="submission" date="2023-12" db="EMBL/GenBank/DDBJ databases">
        <title>Streptomyces sp. V4-01.</title>
        <authorList>
            <person name="Somphong A."/>
            <person name="Phongsopitanun W."/>
        </authorList>
    </citation>
    <scope>NUCLEOTIDE SEQUENCE [LARGE SCALE GENOMIC DNA]</scope>
    <source>
        <strain evidence="5 6">V4-01</strain>
    </source>
</reference>
<keyword evidence="5" id="KW-0378">Hydrolase</keyword>
<dbReference type="EMBL" id="JAZEWV010000010">
    <property type="protein sequence ID" value="MEE4543224.1"/>
    <property type="molecule type" value="Genomic_DNA"/>
</dbReference>
<name>A0ABU7PBP0_9ACTN</name>
<dbReference type="PROSITE" id="PS51831">
    <property type="entry name" value="HD"/>
    <property type="match status" value="1"/>
</dbReference>
<evidence type="ECO:0000313" key="5">
    <source>
        <dbReference type="EMBL" id="MEE4543224.1"/>
    </source>
</evidence>
<dbReference type="InterPro" id="IPR003607">
    <property type="entry name" value="HD/PDEase_dom"/>
</dbReference>
<feature type="transmembrane region" description="Helical" evidence="2">
    <location>
        <begin position="140"/>
        <end position="165"/>
    </location>
</feature>
<evidence type="ECO:0000259" key="4">
    <source>
        <dbReference type="PROSITE" id="PS51832"/>
    </source>
</evidence>
<feature type="compositionally biased region" description="Low complexity" evidence="1">
    <location>
        <begin position="417"/>
        <end position="448"/>
    </location>
</feature>
<feature type="transmembrane region" description="Helical" evidence="2">
    <location>
        <begin position="65"/>
        <end position="90"/>
    </location>
</feature>
<dbReference type="InterPro" id="IPR052020">
    <property type="entry name" value="Cyclic_di-GMP/3'3'-cGAMP_PDE"/>
</dbReference>
<feature type="region of interest" description="Disordered" evidence="1">
    <location>
        <begin position="417"/>
        <end position="457"/>
    </location>
</feature>
<keyword evidence="6" id="KW-1185">Reference proteome</keyword>
<dbReference type="GO" id="GO:0016787">
    <property type="term" value="F:hydrolase activity"/>
    <property type="evidence" value="ECO:0007669"/>
    <property type="project" value="UniProtKB-KW"/>
</dbReference>
<evidence type="ECO:0000256" key="2">
    <source>
        <dbReference type="SAM" id="Phobius"/>
    </source>
</evidence>
<dbReference type="Pfam" id="PF13487">
    <property type="entry name" value="HD_5"/>
    <property type="match status" value="1"/>
</dbReference>
<dbReference type="Proteomes" id="UP001344658">
    <property type="component" value="Unassembled WGS sequence"/>
</dbReference>
<feature type="transmembrane region" description="Helical" evidence="2">
    <location>
        <begin position="177"/>
        <end position="199"/>
    </location>
</feature>
<keyword evidence="2" id="KW-0812">Transmembrane</keyword>
<dbReference type="PROSITE" id="PS51832">
    <property type="entry name" value="HD_GYP"/>
    <property type="match status" value="1"/>
</dbReference>
<accession>A0ABU7PBP0</accession>
<dbReference type="SUPFAM" id="SSF109604">
    <property type="entry name" value="HD-domain/PDEase-like"/>
    <property type="match status" value="1"/>
</dbReference>
<dbReference type="EC" id="3.1.4.-" evidence="5"/>
<gene>
    <name evidence="5" type="ORF">V2S66_14760</name>
</gene>
<feature type="transmembrane region" description="Helical" evidence="2">
    <location>
        <begin position="205"/>
        <end position="223"/>
    </location>
</feature>
<dbReference type="SMART" id="SM00471">
    <property type="entry name" value="HDc"/>
    <property type="match status" value="1"/>
</dbReference>
<dbReference type="PANTHER" id="PTHR45228">
    <property type="entry name" value="CYCLIC DI-GMP PHOSPHODIESTERASE TM_0186-RELATED"/>
    <property type="match status" value="1"/>
</dbReference>
<comment type="caution">
    <text evidence="5">The sequence shown here is derived from an EMBL/GenBank/DDBJ whole genome shotgun (WGS) entry which is preliminary data.</text>
</comment>
<dbReference type="InterPro" id="IPR006674">
    <property type="entry name" value="HD_domain"/>
</dbReference>
<feature type="domain" description="HD-GYP" evidence="4">
    <location>
        <begin position="228"/>
        <end position="423"/>
    </location>
</feature>
<sequence>MSRRPLPPAARVTVAAVCAAGVLCAAPALRPGTPWATLGVLALLYALCEPGVLPARITGRHPPSAVGPFLPVLLAGSLLLPPAAAALVAVPGSLAGRPVPWVRRCWRAAHLAVAAWAAALCGRAVGAPGEMRTSGLPYGLLPAACAALCFCVIATTLTGAVLVTAEHHRPAAAWGAPLLAALAPYLTYGVVALTTALLWLRGYGVFAAVLVPLPMYVACWFFARARRARAAQRAAVRALVHAVDLKDPYTRGHSERVGRASAMIARELGMPEPRVDALRLAGLLHDIGKLGVPTRVLRKNGPLTAQERAAVQLHPEHGHDMTRGLAFLGEAREAILHHHERLDGSGYPHGLSGDRIPEVARVVAVADAFDAMTTTRCYRPARPVAAAVEELVRCAGTHFDPVMVDAFVRALADDLPGPGGPAADGEGTPAGPPAAAAASGAARTAPDAGPDREGAGAGIGAGAGATVLGEAVWLLG</sequence>
<feature type="domain" description="HD" evidence="3">
    <location>
        <begin position="250"/>
        <end position="372"/>
    </location>
</feature>
<keyword evidence="2" id="KW-0472">Membrane</keyword>